<dbReference type="EMBL" id="JAAATY010000036">
    <property type="protein sequence ID" value="NRN70286.1"/>
    <property type="molecule type" value="Genomic_DNA"/>
</dbReference>
<evidence type="ECO:0000313" key="5">
    <source>
        <dbReference type="EMBL" id="NRN70286.1"/>
    </source>
</evidence>
<dbReference type="Proteomes" id="UP000763557">
    <property type="component" value="Unassembled WGS sequence"/>
</dbReference>
<sequence>MIAIAGGGPNGLMLACELALAGERPVVLERLTERSQEPKANGMVGQVVRLLHQRGLLRRLGGGDVPFRAPGFFFGMLPLDLSGLEDNPLTILPVPQRRLEQVLEERALELGVEIRRGHEVAGLTQHDRGVDVEVTGPQGKYALNAEFLVGADGGRSTVRKLAGIDFPGVSTEKGVNRAAHVTLPGLVDGQLEVPGFGRIPPGVHTRTEHGVFLHIELEPGKPLVVTIEWDAVDDGPMTLDDLRQSVRRVLGADVPIGPPAGDGPHLLRRLSGGNSRIAEKYRSGRVFLIGDAAHVHSANGGPGLNLGLQEAANLGWKLAAHRQGWAPEDLLDTYETERRPAAERVVMHTQAQSALAGPGPEVTALREFFAELMTKVDVAGHIALTMAGSDIRYRTGTDHPLAGRFLPDIGEIGGLRDARPVLLDFARNTALKDIADGWRDRVDVVELAWDERLADVVLVRPDGYVAWAGDGVLSGLREELAAWFGRPRTLTAVS</sequence>
<dbReference type="PANTHER" id="PTHR43004:SF19">
    <property type="entry name" value="BINDING MONOOXYGENASE, PUTATIVE (JCVI)-RELATED"/>
    <property type="match status" value="1"/>
</dbReference>
<dbReference type="PANTHER" id="PTHR43004">
    <property type="entry name" value="TRK SYSTEM POTASSIUM UPTAKE PROTEIN"/>
    <property type="match status" value="1"/>
</dbReference>
<dbReference type="InterPro" id="IPR036188">
    <property type="entry name" value="FAD/NAD-bd_sf"/>
</dbReference>
<keyword evidence="3" id="KW-0274">FAD</keyword>
<comment type="cofactor">
    <cofactor evidence="1">
        <name>FAD</name>
        <dbReference type="ChEBI" id="CHEBI:57692"/>
    </cofactor>
</comment>
<keyword evidence="6" id="KW-1185">Reference proteome</keyword>
<keyword evidence="2" id="KW-0285">Flavoprotein</keyword>
<gene>
    <name evidence="5" type="ORF">GC106_75510</name>
</gene>
<evidence type="ECO:0000313" key="6">
    <source>
        <dbReference type="Proteomes" id="UP000763557"/>
    </source>
</evidence>
<evidence type="ECO:0000256" key="1">
    <source>
        <dbReference type="ARBA" id="ARBA00001974"/>
    </source>
</evidence>
<proteinExistence type="predicted"/>
<dbReference type="SUPFAM" id="SSF51905">
    <property type="entry name" value="FAD/NAD(P)-binding domain"/>
    <property type="match status" value="1"/>
</dbReference>
<organism evidence="5 6">
    <name type="scientific">Kibdelosporangium persicum</name>
    <dbReference type="NCBI Taxonomy" id="2698649"/>
    <lineage>
        <taxon>Bacteria</taxon>
        <taxon>Bacillati</taxon>
        <taxon>Actinomycetota</taxon>
        <taxon>Actinomycetes</taxon>
        <taxon>Pseudonocardiales</taxon>
        <taxon>Pseudonocardiaceae</taxon>
        <taxon>Kibdelosporangium</taxon>
    </lineage>
</organism>
<dbReference type="Pfam" id="PF21274">
    <property type="entry name" value="Rng_hyd_C"/>
    <property type="match status" value="1"/>
</dbReference>
<name>A0ABX2FFW7_9PSEU</name>
<dbReference type="InterPro" id="IPR050641">
    <property type="entry name" value="RIFMO-like"/>
</dbReference>
<feature type="domain" description="FAD-binding" evidence="4">
    <location>
        <begin position="3"/>
        <end position="348"/>
    </location>
</feature>
<dbReference type="PRINTS" id="PR00420">
    <property type="entry name" value="RNGMNOXGNASE"/>
</dbReference>
<dbReference type="Pfam" id="PF01494">
    <property type="entry name" value="FAD_binding_3"/>
    <property type="match status" value="1"/>
</dbReference>
<evidence type="ECO:0000256" key="2">
    <source>
        <dbReference type="ARBA" id="ARBA00022630"/>
    </source>
</evidence>
<protein>
    <submittedName>
        <fullName evidence="5">FAD-dependent oxidoreductase</fullName>
    </submittedName>
</protein>
<dbReference type="RefSeq" id="WP_173141398.1">
    <property type="nucleotide sequence ID" value="NZ_CBCSGW010000035.1"/>
</dbReference>
<dbReference type="InterPro" id="IPR002938">
    <property type="entry name" value="FAD-bd"/>
</dbReference>
<evidence type="ECO:0000259" key="4">
    <source>
        <dbReference type="Pfam" id="PF01494"/>
    </source>
</evidence>
<accession>A0ABX2FFW7</accession>
<reference evidence="5 6" key="1">
    <citation type="submission" date="2020-01" db="EMBL/GenBank/DDBJ databases">
        <title>Kibdelosporangium persica a novel Actinomycetes from a hot desert in Iran.</title>
        <authorList>
            <person name="Safaei N."/>
            <person name="Zaburannyi N."/>
            <person name="Mueller R."/>
            <person name="Wink J."/>
        </authorList>
    </citation>
    <scope>NUCLEOTIDE SEQUENCE [LARGE SCALE GENOMIC DNA]</scope>
    <source>
        <strain evidence="5 6">4NS15</strain>
    </source>
</reference>
<dbReference type="Gene3D" id="3.50.50.60">
    <property type="entry name" value="FAD/NAD(P)-binding domain"/>
    <property type="match status" value="2"/>
</dbReference>
<dbReference type="Gene3D" id="3.40.30.120">
    <property type="match status" value="1"/>
</dbReference>
<evidence type="ECO:0000256" key="3">
    <source>
        <dbReference type="ARBA" id="ARBA00022827"/>
    </source>
</evidence>
<comment type="caution">
    <text evidence="5">The sequence shown here is derived from an EMBL/GenBank/DDBJ whole genome shotgun (WGS) entry which is preliminary data.</text>
</comment>